<dbReference type="AlphaFoldDB" id="A0A4Y2UPU0"/>
<protein>
    <submittedName>
        <fullName evidence="1">Uncharacterized protein</fullName>
    </submittedName>
</protein>
<dbReference type="EMBL" id="BGPR01038995">
    <property type="protein sequence ID" value="GBO14888.1"/>
    <property type="molecule type" value="Genomic_DNA"/>
</dbReference>
<keyword evidence="2" id="KW-1185">Reference proteome</keyword>
<gene>
    <name evidence="1" type="ORF">AVEN_90745_1</name>
</gene>
<evidence type="ECO:0000313" key="1">
    <source>
        <dbReference type="EMBL" id="GBO14888.1"/>
    </source>
</evidence>
<proteinExistence type="predicted"/>
<evidence type="ECO:0000313" key="2">
    <source>
        <dbReference type="Proteomes" id="UP000499080"/>
    </source>
</evidence>
<organism evidence="1 2">
    <name type="scientific">Araneus ventricosus</name>
    <name type="common">Orbweaver spider</name>
    <name type="synonym">Epeira ventricosa</name>
    <dbReference type="NCBI Taxonomy" id="182803"/>
    <lineage>
        <taxon>Eukaryota</taxon>
        <taxon>Metazoa</taxon>
        <taxon>Ecdysozoa</taxon>
        <taxon>Arthropoda</taxon>
        <taxon>Chelicerata</taxon>
        <taxon>Arachnida</taxon>
        <taxon>Araneae</taxon>
        <taxon>Araneomorphae</taxon>
        <taxon>Entelegynae</taxon>
        <taxon>Araneoidea</taxon>
        <taxon>Araneidae</taxon>
        <taxon>Araneus</taxon>
    </lineage>
</organism>
<comment type="caution">
    <text evidence="1">The sequence shown here is derived from an EMBL/GenBank/DDBJ whole genome shotgun (WGS) entry which is preliminary data.</text>
</comment>
<sequence length="109" mass="11931">MRCCGSSEAGHSSVFHSNFFGTQEGKTFSQCEISMKLGVDRQHCWNSNEDGFPLEWMTIKMKYDSSWRAINHPCVGGALGSVKVVGVAVKLEKSVRGGEGALSKMQRGE</sequence>
<accession>A0A4Y2UPU0</accession>
<reference evidence="1 2" key="1">
    <citation type="journal article" date="2019" name="Sci. Rep.">
        <title>Orb-weaving spider Araneus ventricosus genome elucidates the spidroin gene catalogue.</title>
        <authorList>
            <person name="Kono N."/>
            <person name="Nakamura H."/>
            <person name="Ohtoshi R."/>
            <person name="Moran D.A.P."/>
            <person name="Shinohara A."/>
            <person name="Yoshida Y."/>
            <person name="Fujiwara M."/>
            <person name="Mori M."/>
            <person name="Tomita M."/>
            <person name="Arakawa K."/>
        </authorList>
    </citation>
    <scope>NUCLEOTIDE SEQUENCE [LARGE SCALE GENOMIC DNA]</scope>
</reference>
<name>A0A4Y2UPU0_ARAVE</name>
<dbReference type="Proteomes" id="UP000499080">
    <property type="component" value="Unassembled WGS sequence"/>
</dbReference>